<gene>
    <name evidence="1" type="ORF">CLUMA_CG009299</name>
</gene>
<keyword evidence="2" id="KW-1185">Reference proteome</keyword>
<name>A0A1J1I8F5_9DIPT</name>
<protein>
    <submittedName>
        <fullName evidence="1">CLUMA_CG009299, isoform A</fullName>
    </submittedName>
</protein>
<organism evidence="1 2">
    <name type="scientific">Clunio marinus</name>
    <dbReference type="NCBI Taxonomy" id="568069"/>
    <lineage>
        <taxon>Eukaryota</taxon>
        <taxon>Metazoa</taxon>
        <taxon>Ecdysozoa</taxon>
        <taxon>Arthropoda</taxon>
        <taxon>Hexapoda</taxon>
        <taxon>Insecta</taxon>
        <taxon>Pterygota</taxon>
        <taxon>Neoptera</taxon>
        <taxon>Endopterygota</taxon>
        <taxon>Diptera</taxon>
        <taxon>Nematocera</taxon>
        <taxon>Chironomoidea</taxon>
        <taxon>Chironomidae</taxon>
        <taxon>Clunio</taxon>
    </lineage>
</organism>
<evidence type="ECO:0000313" key="1">
    <source>
        <dbReference type="EMBL" id="CRK95852.1"/>
    </source>
</evidence>
<dbReference type="AlphaFoldDB" id="A0A1J1I8F5"/>
<proteinExistence type="predicted"/>
<sequence length="95" mass="11241">MKKLNFCLLKKEKREMRNKEQQTNNYGALKNTLVQLSAYNSFSFSSFCFTETGNFANEKKRKRKRITKQTYAKIACLGCDVQMEPTYMLFIFEIL</sequence>
<dbReference type="EMBL" id="CVRI01000043">
    <property type="protein sequence ID" value="CRK95852.1"/>
    <property type="molecule type" value="Genomic_DNA"/>
</dbReference>
<evidence type="ECO:0000313" key="2">
    <source>
        <dbReference type="Proteomes" id="UP000183832"/>
    </source>
</evidence>
<reference evidence="1 2" key="1">
    <citation type="submission" date="2015-04" db="EMBL/GenBank/DDBJ databases">
        <authorList>
            <person name="Syromyatnikov M.Y."/>
            <person name="Popov V.N."/>
        </authorList>
    </citation>
    <scope>NUCLEOTIDE SEQUENCE [LARGE SCALE GENOMIC DNA]</scope>
</reference>
<accession>A0A1J1I8F5</accession>
<dbReference type="Proteomes" id="UP000183832">
    <property type="component" value="Unassembled WGS sequence"/>
</dbReference>